<protein>
    <recommendedName>
        <fullName evidence="4">Carboxypeptidase regulatory-like domain-containing protein</fullName>
    </recommendedName>
</protein>
<keyword evidence="3" id="KW-1185">Reference proteome</keyword>
<evidence type="ECO:0000256" key="1">
    <source>
        <dbReference type="SAM" id="MobiDB-lite"/>
    </source>
</evidence>
<dbReference type="EMBL" id="CP036273">
    <property type="protein sequence ID" value="QDU22450.1"/>
    <property type="molecule type" value="Genomic_DNA"/>
</dbReference>
<evidence type="ECO:0000313" key="2">
    <source>
        <dbReference type="EMBL" id="QDU22450.1"/>
    </source>
</evidence>
<sequence>MTTVVRTRLFPSLPALALAVLVVGCGDGKGYRLQGKVTFKGQPVAAGRIYFSPDGSKGNSGASGFADIKAGVYDTSASGGRGFGGGPAIIAIEGYDPSAAGGKDKGDTSGEVTIKALFPRYEFTVDLAKESQTKDFDVPAEAATRQPNKKETGEVVP</sequence>
<dbReference type="OrthoDB" id="289094at2"/>
<organism evidence="2 3">
    <name type="scientific">Urbifossiella limnaea</name>
    <dbReference type="NCBI Taxonomy" id="2528023"/>
    <lineage>
        <taxon>Bacteria</taxon>
        <taxon>Pseudomonadati</taxon>
        <taxon>Planctomycetota</taxon>
        <taxon>Planctomycetia</taxon>
        <taxon>Gemmatales</taxon>
        <taxon>Gemmataceae</taxon>
        <taxon>Urbifossiella</taxon>
    </lineage>
</organism>
<dbReference type="PROSITE" id="PS51257">
    <property type="entry name" value="PROKAR_LIPOPROTEIN"/>
    <property type="match status" value="1"/>
</dbReference>
<reference evidence="2 3" key="1">
    <citation type="submission" date="2019-02" db="EMBL/GenBank/DDBJ databases">
        <title>Deep-cultivation of Planctomycetes and their phenomic and genomic characterization uncovers novel biology.</title>
        <authorList>
            <person name="Wiegand S."/>
            <person name="Jogler M."/>
            <person name="Boedeker C."/>
            <person name="Pinto D."/>
            <person name="Vollmers J."/>
            <person name="Rivas-Marin E."/>
            <person name="Kohn T."/>
            <person name="Peeters S.H."/>
            <person name="Heuer A."/>
            <person name="Rast P."/>
            <person name="Oberbeckmann S."/>
            <person name="Bunk B."/>
            <person name="Jeske O."/>
            <person name="Meyerdierks A."/>
            <person name="Storesund J.E."/>
            <person name="Kallscheuer N."/>
            <person name="Luecker S."/>
            <person name="Lage O.M."/>
            <person name="Pohl T."/>
            <person name="Merkel B.J."/>
            <person name="Hornburger P."/>
            <person name="Mueller R.-W."/>
            <person name="Bruemmer F."/>
            <person name="Labrenz M."/>
            <person name="Spormann A.M."/>
            <person name="Op den Camp H."/>
            <person name="Overmann J."/>
            <person name="Amann R."/>
            <person name="Jetten M.S.M."/>
            <person name="Mascher T."/>
            <person name="Medema M.H."/>
            <person name="Devos D.P."/>
            <person name="Kaster A.-K."/>
            <person name="Ovreas L."/>
            <person name="Rohde M."/>
            <person name="Galperin M.Y."/>
            <person name="Jogler C."/>
        </authorList>
    </citation>
    <scope>NUCLEOTIDE SEQUENCE [LARGE SCALE GENOMIC DNA]</scope>
    <source>
        <strain evidence="2 3">ETA_A1</strain>
    </source>
</reference>
<dbReference type="RefSeq" id="WP_145242191.1">
    <property type="nucleotide sequence ID" value="NZ_CP036273.1"/>
</dbReference>
<dbReference type="AlphaFoldDB" id="A0A517XY44"/>
<dbReference type="KEGG" id="uli:ETAA1_44300"/>
<feature type="compositionally biased region" description="Basic and acidic residues" evidence="1">
    <location>
        <begin position="148"/>
        <end position="157"/>
    </location>
</feature>
<accession>A0A517XY44</accession>
<dbReference type="Proteomes" id="UP000319576">
    <property type="component" value="Chromosome"/>
</dbReference>
<name>A0A517XY44_9BACT</name>
<evidence type="ECO:0008006" key="4">
    <source>
        <dbReference type="Google" id="ProtNLM"/>
    </source>
</evidence>
<evidence type="ECO:0000313" key="3">
    <source>
        <dbReference type="Proteomes" id="UP000319576"/>
    </source>
</evidence>
<feature type="region of interest" description="Disordered" evidence="1">
    <location>
        <begin position="134"/>
        <end position="157"/>
    </location>
</feature>
<proteinExistence type="predicted"/>
<gene>
    <name evidence="2" type="ORF">ETAA1_44300</name>
</gene>